<dbReference type="Gene3D" id="3.30.2300.10">
    <property type="entry name" value="THUMP superfamily"/>
    <property type="match status" value="1"/>
</dbReference>
<feature type="compositionally biased region" description="Acidic residues" evidence="2">
    <location>
        <begin position="157"/>
        <end position="183"/>
    </location>
</feature>
<dbReference type="GeneID" id="27904281"/>
<dbReference type="PANTHER" id="PTHR13452:SF10">
    <property type="entry name" value="THUMP DOMAIN-CONTAINING PROTEIN 1"/>
    <property type="match status" value="1"/>
</dbReference>
<dbReference type="FunFam" id="3.30.2300.10:FF:000001">
    <property type="entry name" value="THUMP domain-containing protein 1"/>
    <property type="match status" value="1"/>
</dbReference>
<dbReference type="AlphaFoldDB" id="M3AUF4"/>
<keyword evidence="5" id="KW-1185">Reference proteome</keyword>
<dbReference type="InterPro" id="IPR040183">
    <property type="entry name" value="THUMPD1-like"/>
</dbReference>
<evidence type="ECO:0000256" key="1">
    <source>
        <dbReference type="PROSITE-ProRule" id="PRU00529"/>
    </source>
</evidence>
<reference evidence="4 5" key="1">
    <citation type="journal article" date="2012" name="PLoS Pathog.">
        <title>Diverse lifestyles and strategies of plant pathogenesis encoded in the genomes of eighteen Dothideomycetes fungi.</title>
        <authorList>
            <person name="Ohm R.A."/>
            <person name="Feau N."/>
            <person name="Henrissat B."/>
            <person name="Schoch C.L."/>
            <person name="Horwitz B.A."/>
            <person name="Barry K.W."/>
            <person name="Condon B.J."/>
            <person name="Copeland A.C."/>
            <person name="Dhillon B."/>
            <person name="Glaser F."/>
            <person name="Hesse C.N."/>
            <person name="Kosti I."/>
            <person name="LaButti K."/>
            <person name="Lindquist E.A."/>
            <person name="Lucas S."/>
            <person name="Salamov A.A."/>
            <person name="Bradshaw R.E."/>
            <person name="Ciuffetti L."/>
            <person name="Hamelin R.C."/>
            <person name="Kema G.H.J."/>
            <person name="Lawrence C."/>
            <person name="Scott J.A."/>
            <person name="Spatafora J.W."/>
            <person name="Turgeon B.G."/>
            <person name="de Wit P.J.G.M."/>
            <person name="Zhong S."/>
            <person name="Goodwin S.B."/>
            <person name="Grigoriev I.V."/>
        </authorList>
    </citation>
    <scope>NUCLEOTIDE SEQUENCE [LARGE SCALE GENOMIC DNA]</scope>
    <source>
        <strain evidence="4 5">SO2202</strain>
    </source>
</reference>
<dbReference type="GO" id="GO:0003723">
    <property type="term" value="F:RNA binding"/>
    <property type="evidence" value="ECO:0007669"/>
    <property type="project" value="UniProtKB-UniRule"/>
</dbReference>
<feature type="compositionally biased region" description="Low complexity" evidence="2">
    <location>
        <begin position="93"/>
        <end position="104"/>
    </location>
</feature>
<feature type="compositionally biased region" description="Basic and acidic residues" evidence="2">
    <location>
        <begin position="1"/>
        <end position="12"/>
    </location>
</feature>
<evidence type="ECO:0000259" key="3">
    <source>
        <dbReference type="PROSITE" id="PS51165"/>
    </source>
</evidence>
<dbReference type="eggNOG" id="KOG3943">
    <property type="taxonomic scope" value="Eukaryota"/>
</dbReference>
<dbReference type="SMART" id="SM00981">
    <property type="entry name" value="THUMP"/>
    <property type="match status" value="1"/>
</dbReference>
<dbReference type="STRING" id="692275.M3AUF4"/>
<protein>
    <recommendedName>
        <fullName evidence="3">THUMP domain-containing protein</fullName>
    </recommendedName>
</protein>
<dbReference type="PROSITE" id="PS51165">
    <property type="entry name" value="THUMP"/>
    <property type="match status" value="1"/>
</dbReference>
<feature type="compositionally biased region" description="Basic and acidic residues" evidence="2">
    <location>
        <begin position="376"/>
        <end position="388"/>
    </location>
</feature>
<dbReference type="SUPFAM" id="SSF143437">
    <property type="entry name" value="THUMP domain-like"/>
    <property type="match status" value="1"/>
</dbReference>
<dbReference type="HOGENOM" id="CLU_039352_2_2_1"/>
<sequence>MNVRPPRAETKGKVQFGQRFCPLAGSSSNTTTTTTTTTTMADSSSIKRKAEAPTGEGEEENSNNKRAKKTKKQWRTPKTGPNGEKSQYPGSHTNTNTNLNSNSTVQAGDTGIFVTCHRGKEGKCTGEVMDLLQDYAERLYSSSASASSSRSAAVKEDGEDDGDGDGDGDGKDDDGNGGEEVVVDDDIEKEILAEVREIRKPKVARLFTPVQLNVQCVIFFKTTSPVEPVSLVKTICSDAMNNKTRKRTRFALRLTPMTLMGRASTEGLEQVALKVLAPHFHQEPFRARTFAIRPTIRNHNVLTRDSVIKQVADVVGEGHKVDLKNYELMIVVEIYQHICGISVVDNDFERLKRYNISELYEPSPKEQQQQQQQQEDVVKHEAEITAAT</sequence>
<name>M3AUF4_SPHMS</name>
<accession>M3AUF4</accession>
<keyword evidence="1" id="KW-0694">RNA-binding</keyword>
<feature type="compositionally biased region" description="Low complexity" evidence="2">
    <location>
        <begin position="142"/>
        <end position="152"/>
    </location>
</feature>
<feature type="compositionally biased region" description="Basic residues" evidence="2">
    <location>
        <begin position="65"/>
        <end position="75"/>
    </location>
</feature>
<feature type="domain" description="THUMP" evidence="3">
    <location>
        <begin position="238"/>
        <end position="345"/>
    </location>
</feature>
<proteinExistence type="predicted"/>
<dbReference type="PANTHER" id="PTHR13452">
    <property type="entry name" value="THUMP DOMAIN CONTAINING PROTEIN 1-RELATED"/>
    <property type="match status" value="1"/>
</dbReference>
<dbReference type="EMBL" id="KB456270">
    <property type="protein sequence ID" value="EMF09129.1"/>
    <property type="molecule type" value="Genomic_DNA"/>
</dbReference>
<feature type="compositionally biased region" description="Low complexity" evidence="2">
    <location>
        <begin position="30"/>
        <end position="39"/>
    </location>
</feature>
<dbReference type="GO" id="GO:0006400">
    <property type="term" value="P:tRNA modification"/>
    <property type="evidence" value="ECO:0007669"/>
    <property type="project" value="InterPro"/>
</dbReference>
<dbReference type="Proteomes" id="UP000016931">
    <property type="component" value="Unassembled WGS sequence"/>
</dbReference>
<feature type="region of interest" description="Disordered" evidence="2">
    <location>
        <begin position="1"/>
        <end position="106"/>
    </location>
</feature>
<organism evidence="4 5">
    <name type="scientific">Sphaerulina musiva (strain SO2202)</name>
    <name type="common">Poplar stem canker fungus</name>
    <name type="synonym">Septoria musiva</name>
    <dbReference type="NCBI Taxonomy" id="692275"/>
    <lineage>
        <taxon>Eukaryota</taxon>
        <taxon>Fungi</taxon>
        <taxon>Dikarya</taxon>
        <taxon>Ascomycota</taxon>
        <taxon>Pezizomycotina</taxon>
        <taxon>Dothideomycetes</taxon>
        <taxon>Dothideomycetidae</taxon>
        <taxon>Mycosphaerellales</taxon>
        <taxon>Mycosphaerellaceae</taxon>
        <taxon>Sphaerulina</taxon>
    </lineage>
</organism>
<feature type="region of interest" description="Disordered" evidence="2">
    <location>
        <begin position="142"/>
        <end position="183"/>
    </location>
</feature>
<dbReference type="InterPro" id="IPR004114">
    <property type="entry name" value="THUMP_dom"/>
</dbReference>
<evidence type="ECO:0000313" key="5">
    <source>
        <dbReference type="Proteomes" id="UP000016931"/>
    </source>
</evidence>
<feature type="region of interest" description="Disordered" evidence="2">
    <location>
        <begin position="361"/>
        <end position="388"/>
    </location>
</feature>
<dbReference type="CDD" id="cd11717">
    <property type="entry name" value="THUMP_THUMPD1_like"/>
    <property type="match status" value="1"/>
</dbReference>
<dbReference type="Pfam" id="PF02926">
    <property type="entry name" value="THUMP"/>
    <property type="match status" value="1"/>
</dbReference>
<gene>
    <name evidence="4" type="ORF">SEPMUDRAFT_151948</name>
</gene>
<evidence type="ECO:0000313" key="4">
    <source>
        <dbReference type="EMBL" id="EMF09129.1"/>
    </source>
</evidence>
<dbReference type="RefSeq" id="XP_016757250.1">
    <property type="nucleotide sequence ID" value="XM_016907144.1"/>
</dbReference>
<evidence type="ECO:0000256" key="2">
    <source>
        <dbReference type="SAM" id="MobiDB-lite"/>
    </source>
</evidence>
<dbReference type="OMA" id="TECFLFI"/>
<dbReference type="OrthoDB" id="367221at2759"/>